<gene>
    <name evidence="3" type="ORF">GPECTOR_91g567</name>
</gene>
<dbReference type="InterPro" id="IPR024079">
    <property type="entry name" value="MetalloPept_cat_dom_sf"/>
</dbReference>
<evidence type="ECO:0000313" key="3">
    <source>
        <dbReference type="EMBL" id="KXZ43413.1"/>
    </source>
</evidence>
<evidence type="ECO:0000256" key="1">
    <source>
        <dbReference type="ARBA" id="ARBA00008721"/>
    </source>
</evidence>
<feature type="region of interest" description="Disordered" evidence="2">
    <location>
        <begin position="680"/>
        <end position="701"/>
    </location>
</feature>
<feature type="compositionally biased region" description="Pro residues" evidence="2">
    <location>
        <begin position="680"/>
        <end position="699"/>
    </location>
</feature>
<keyword evidence="4" id="KW-1185">Reference proteome</keyword>
<comment type="caution">
    <text evidence="3">The sequence shown here is derived from an EMBL/GenBank/DDBJ whole genome shotgun (WGS) entry which is preliminary data.</text>
</comment>
<dbReference type="EMBL" id="LSYV01000092">
    <property type="protein sequence ID" value="KXZ43413.1"/>
    <property type="molecule type" value="Genomic_DNA"/>
</dbReference>
<name>A0A150G0K1_GONPE</name>
<dbReference type="Gene3D" id="3.40.390.10">
    <property type="entry name" value="Collagenase (Catalytic Domain)"/>
    <property type="match status" value="1"/>
</dbReference>
<proteinExistence type="inferred from homology"/>
<feature type="region of interest" description="Disordered" evidence="2">
    <location>
        <begin position="781"/>
        <end position="824"/>
    </location>
</feature>
<evidence type="ECO:0000313" key="4">
    <source>
        <dbReference type="Proteomes" id="UP000075714"/>
    </source>
</evidence>
<accession>A0A150G0K1</accession>
<dbReference type="PANTHER" id="PTHR47466">
    <property type="match status" value="1"/>
</dbReference>
<dbReference type="AlphaFoldDB" id="A0A150G0K1"/>
<comment type="similarity">
    <text evidence="1">Belongs to the peptidase M43B family.</text>
</comment>
<dbReference type="GO" id="GO:0008237">
    <property type="term" value="F:metallopeptidase activity"/>
    <property type="evidence" value="ECO:0007669"/>
    <property type="project" value="InterPro"/>
</dbReference>
<feature type="compositionally biased region" description="Basic residues" evidence="2">
    <location>
        <begin position="815"/>
        <end position="824"/>
    </location>
</feature>
<protein>
    <recommendedName>
        <fullName evidence="5">Peptidase M43 pregnancy-associated plasma-A domain-containing protein</fullName>
    </recommendedName>
</protein>
<evidence type="ECO:0008006" key="5">
    <source>
        <dbReference type="Google" id="ProtNLM"/>
    </source>
</evidence>
<organism evidence="3 4">
    <name type="scientific">Gonium pectorale</name>
    <name type="common">Green alga</name>
    <dbReference type="NCBI Taxonomy" id="33097"/>
    <lineage>
        <taxon>Eukaryota</taxon>
        <taxon>Viridiplantae</taxon>
        <taxon>Chlorophyta</taxon>
        <taxon>core chlorophytes</taxon>
        <taxon>Chlorophyceae</taxon>
        <taxon>CS clade</taxon>
        <taxon>Chlamydomonadales</taxon>
        <taxon>Volvocaceae</taxon>
        <taxon>Gonium</taxon>
    </lineage>
</organism>
<evidence type="ECO:0000256" key="2">
    <source>
        <dbReference type="SAM" id="MobiDB-lite"/>
    </source>
</evidence>
<sequence>MNVSCENQSQSNLIAAAAGSGPFVAVHDPATAHSNDVHRLYEQASAVAEIAYLLFAAAKPMAQAPGSPIRPLLPLLTPRVLRIYASAPGRCNSTLVSELNDIARSIKGDDALEHQNACHGALLQELGPVFGWMRENAERLRDASKVSSHADHPPWPLPFGPSVLPTLSAALAAGGPLGASAAAVEAACGLNASAFASATTRVSDALAGLQAKLGTLSRIRQHQNRRWASERGAHNPATVAAALASRIRSAQQQRRSLGEIPPNYVTQYPNDFKPAAPASLPQLLVPLVVHTFLYRNADGSLGPSGYDQLLPQVQDLVKYCNLMSAPTNIQFFIKEWRNDPVKFPHLVLPNRVEWVGCYSANETCFRNSTLMQTAVADFPRSINLFIVGDSSAIGGVAGSAFVPGSDMDPSAGYTFVSWDQVTHATKPEAYFDGPETLLHELFHHLGVSHPFGTRNEAGVSCDLDDYLDDTPLTQGPVSSLPFDSAAVAFCLDLFWSRDGGDWSNVFRRWSTALGIPEEDKNAWADSCPGAAGYDELGNYMTYNSPICYATLGHFTQAQVERAHYITSQMNPLLYAWAQYYALTAPPPSPPVAEPPAPAFSGWDKCKVTTGGCACKSSWQYDNQTYSYCGARSGSTNLMVCEVADPASCAACDSTEEQCLAKCAGTAPHCGLPGAPGSYQPYPPHPPSPPPMPPPPPPRQVPDDCKVTASGCPCRALWKLPGLGTFSYCGFRQNYTELPYFGRILCQVDPSCPEWSLELPLAPCKARSANYCGAGRPLGANGAHIVQPPLPSAPARSPPPRRRPPPPRRNSPPPARRGRPPPKHK</sequence>
<dbReference type="Proteomes" id="UP000075714">
    <property type="component" value="Unassembled WGS sequence"/>
</dbReference>
<reference evidence="4" key="1">
    <citation type="journal article" date="2016" name="Nat. Commun.">
        <title>The Gonium pectorale genome demonstrates co-option of cell cycle regulation during the evolution of multicellularity.</title>
        <authorList>
            <person name="Hanschen E.R."/>
            <person name="Marriage T.N."/>
            <person name="Ferris P.J."/>
            <person name="Hamaji T."/>
            <person name="Toyoda A."/>
            <person name="Fujiyama A."/>
            <person name="Neme R."/>
            <person name="Noguchi H."/>
            <person name="Minakuchi Y."/>
            <person name="Suzuki M."/>
            <person name="Kawai-Toyooka H."/>
            <person name="Smith D.R."/>
            <person name="Sparks H."/>
            <person name="Anderson J."/>
            <person name="Bakaric R."/>
            <person name="Luria V."/>
            <person name="Karger A."/>
            <person name="Kirschner M.W."/>
            <person name="Durand P.M."/>
            <person name="Michod R.E."/>
            <person name="Nozaki H."/>
            <person name="Olson B.J."/>
        </authorList>
    </citation>
    <scope>NUCLEOTIDE SEQUENCE [LARGE SCALE GENOMIC DNA]</scope>
    <source>
        <strain evidence="4">NIES-2863</strain>
    </source>
</reference>
<dbReference type="PANTHER" id="PTHR47466:SF1">
    <property type="entry name" value="METALLOPROTEASE MEP1 (AFU_ORTHOLOGUE AFUA_1G07730)-RELATED"/>
    <property type="match status" value="1"/>
</dbReference>
<feature type="compositionally biased region" description="Pro residues" evidence="2">
    <location>
        <begin position="787"/>
        <end position="797"/>
    </location>
</feature>
<dbReference type="SUPFAM" id="SSF55486">
    <property type="entry name" value="Metalloproteases ('zincins'), catalytic domain"/>
    <property type="match status" value="1"/>
</dbReference>